<evidence type="ECO:0000313" key="2">
    <source>
        <dbReference type="EMBL" id="WAR06666.1"/>
    </source>
</evidence>
<organism evidence="2 3">
    <name type="scientific">Mya arenaria</name>
    <name type="common">Soft-shell clam</name>
    <dbReference type="NCBI Taxonomy" id="6604"/>
    <lineage>
        <taxon>Eukaryota</taxon>
        <taxon>Metazoa</taxon>
        <taxon>Spiralia</taxon>
        <taxon>Lophotrochozoa</taxon>
        <taxon>Mollusca</taxon>
        <taxon>Bivalvia</taxon>
        <taxon>Autobranchia</taxon>
        <taxon>Heteroconchia</taxon>
        <taxon>Euheterodonta</taxon>
        <taxon>Imparidentia</taxon>
        <taxon>Neoheterodontei</taxon>
        <taxon>Myida</taxon>
        <taxon>Myoidea</taxon>
        <taxon>Myidae</taxon>
        <taxon>Mya</taxon>
    </lineage>
</organism>
<keyword evidence="1" id="KW-0472">Membrane</keyword>
<dbReference type="Proteomes" id="UP001164746">
    <property type="component" value="Chromosome 5"/>
</dbReference>
<name>A0ABY7ECN9_MYAAR</name>
<proteinExistence type="predicted"/>
<evidence type="ECO:0000256" key="1">
    <source>
        <dbReference type="SAM" id="Phobius"/>
    </source>
</evidence>
<keyword evidence="1" id="KW-0812">Transmembrane</keyword>
<dbReference type="EMBL" id="CP111016">
    <property type="protein sequence ID" value="WAR06666.1"/>
    <property type="molecule type" value="Genomic_DNA"/>
</dbReference>
<evidence type="ECO:0000313" key="3">
    <source>
        <dbReference type="Proteomes" id="UP001164746"/>
    </source>
</evidence>
<reference evidence="2" key="1">
    <citation type="submission" date="2022-11" db="EMBL/GenBank/DDBJ databases">
        <title>Centuries of genome instability and evolution in soft-shell clam transmissible cancer (bioRxiv).</title>
        <authorList>
            <person name="Hart S.F.M."/>
            <person name="Yonemitsu M.A."/>
            <person name="Giersch R.M."/>
            <person name="Beal B.F."/>
            <person name="Arriagada G."/>
            <person name="Davis B.W."/>
            <person name="Ostrander E.A."/>
            <person name="Goff S.P."/>
            <person name="Metzger M.J."/>
        </authorList>
    </citation>
    <scope>NUCLEOTIDE SEQUENCE</scope>
    <source>
        <strain evidence="2">MELC-2E11</strain>
        <tissue evidence="2">Siphon/mantle</tissue>
    </source>
</reference>
<feature type="transmembrane region" description="Helical" evidence="1">
    <location>
        <begin position="64"/>
        <end position="90"/>
    </location>
</feature>
<keyword evidence="3" id="KW-1185">Reference proteome</keyword>
<accession>A0ABY7ECN9</accession>
<sequence length="113" mass="12310">MPERPSLELYMCVSLSVVTGGGTPEDVCRVFLLDRGQCPDNGVCTVVDGTPSCFPAQVDDGEKLVLGLAIGIPLFFLACLALVLCALLLYRRRMQKHADNSSSFTERYAVRIV</sequence>
<gene>
    <name evidence="2" type="ORF">MAR_022035</name>
</gene>
<keyword evidence="1" id="KW-1133">Transmembrane helix</keyword>
<protein>
    <submittedName>
        <fullName evidence="2">Uncharacterized protein</fullName>
    </submittedName>
</protein>